<evidence type="ECO:0000256" key="1">
    <source>
        <dbReference type="SAM" id="MobiDB-lite"/>
    </source>
</evidence>
<dbReference type="EMBL" id="AVOT02004674">
    <property type="protein sequence ID" value="MBW0477015.1"/>
    <property type="molecule type" value="Genomic_DNA"/>
</dbReference>
<dbReference type="AlphaFoldDB" id="A0A9Q3C6F9"/>
<dbReference type="Proteomes" id="UP000765509">
    <property type="component" value="Unassembled WGS sequence"/>
</dbReference>
<gene>
    <name evidence="2" type="ORF">O181_016730</name>
</gene>
<keyword evidence="3" id="KW-1185">Reference proteome</keyword>
<sequence length="159" mass="18731">MDNKRFNLAHWEELRESFQNVCFKEISFKDLMLITKGWNPTRKVRLLEERATRIRENQATIQAIEEQKSQTGPVLIASGSQGVHKLNSIVASHHSGTRRLVSKSHHSSRSQVVCRRRKGYKGKNKNSLNQRKRESDPMIQKLWPWLKKQTRARNSFKYF</sequence>
<comment type="caution">
    <text evidence="2">The sequence shown here is derived from an EMBL/GenBank/DDBJ whole genome shotgun (WGS) entry which is preliminary data.</text>
</comment>
<proteinExistence type="predicted"/>
<evidence type="ECO:0000313" key="3">
    <source>
        <dbReference type="Proteomes" id="UP000765509"/>
    </source>
</evidence>
<accession>A0A9Q3C6F9</accession>
<protein>
    <submittedName>
        <fullName evidence="2">Uncharacterized protein</fullName>
    </submittedName>
</protein>
<name>A0A9Q3C6F9_9BASI</name>
<feature type="region of interest" description="Disordered" evidence="1">
    <location>
        <begin position="94"/>
        <end position="135"/>
    </location>
</feature>
<organism evidence="2 3">
    <name type="scientific">Austropuccinia psidii MF-1</name>
    <dbReference type="NCBI Taxonomy" id="1389203"/>
    <lineage>
        <taxon>Eukaryota</taxon>
        <taxon>Fungi</taxon>
        <taxon>Dikarya</taxon>
        <taxon>Basidiomycota</taxon>
        <taxon>Pucciniomycotina</taxon>
        <taxon>Pucciniomycetes</taxon>
        <taxon>Pucciniales</taxon>
        <taxon>Sphaerophragmiaceae</taxon>
        <taxon>Austropuccinia</taxon>
    </lineage>
</organism>
<feature type="compositionally biased region" description="Basic residues" evidence="1">
    <location>
        <begin position="95"/>
        <end position="124"/>
    </location>
</feature>
<reference evidence="2" key="1">
    <citation type="submission" date="2021-03" db="EMBL/GenBank/DDBJ databases">
        <title>Draft genome sequence of rust myrtle Austropuccinia psidii MF-1, a brazilian biotype.</title>
        <authorList>
            <person name="Quecine M.C."/>
            <person name="Pachon D.M.R."/>
            <person name="Bonatelli M.L."/>
            <person name="Correr F.H."/>
            <person name="Franceschini L.M."/>
            <person name="Leite T.F."/>
            <person name="Margarido G.R.A."/>
            <person name="Almeida C.A."/>
            <person name="Ferrarezi J.A."/>
            <person name="Labate C.A."/>
        </authorList>
    </citation>
    <scope>NUCLEOTIDE SEQUENCE</scope>
    <source>
        <strain evidence="2">MF-1</strain>
    </source>
</reference>
<evidence type="ECO:0000313" key="2">
    <source>
        <dbReference type="EMBL" id="MBW0477015.1"/>
    </source>
</evidence>